<dbReference type="Pfam" id="PF00394">
    <property type="entry name" value="Cu-oxidase"/>
    <property type="match status" value="1"/>
</dbReference>
<organism evidence="9 10">
    <name type="scientific">Linderina pennispora</name>
    <dbReference type="NCBI Taxonomy" id="61395"/>
    <lineage>
        <taxon>Eukaryota</taxon>
        <taxon>Fungi</taxon>
        <taxon>Fungi incertae sedis</taxon>
        <taxon>Zoopagomycota</taxon>
        <taxon>Kickxellomycotina</taxon>
        <taxon>Kickxellomycetes</taxon>
        <taxon>Kickxellales</taxon>
        <taxon>Kickxellaceae</taxon>
        <taxon>Linderina</taxon>
    </lineage>
</organism>
<evidence type="ECO:0000256" key="4">
    <source>
        <dbReference type="ARBA" id="ARBA00023008"/>
    </source>
</evidence>
<comment type="caution">
    <text evidence="9">The sequence shown here is derived from an EMBL/GenBank/DDBJ whole genome shotgun (WGS) entry which is preliminary data.</text>
</comment>
<feature type="domain" description="Plastocyanin-like" evidence="8">
    <location>
        <begin position="29"/>
        <end position="141"/>
    </location>
</feature>
<dbReference type="GO" id="GO:0016491">
    <property type="term" value="F:oxidoreductase activity"/>
    <property type="evidence" value="ECO:0007669"/>
    <property type="project" value="UniProtKB-KW"/>
</dbReference>
<evidence type="ECO:0000256" key="1">
    <source>
        <dbReference type="ARBA" id="ARBA00010609"/>
    </source>
</evidence>
<keyword evidence="4" id="KW-0186">Copper</keyword>
<dbReference type="GO" id="GO:0005507">
    <property type="term" value="F:copper ion binding"/>
    <property type="evidence" value="ECO:0007669"/>
    <property type="project" value="InterPro"/>
</dbReference>
<feature type="domain" description="Plastocyanin-like" evidence="6">
    <location>
        <begin position="152"/>
        <end position="272"/>
    </location>
</feature>
<dbReference type="InterPro" id="IPR011706">
    <property type="entry name" value="Cu-oxidase_C"/>
</dbReference>
<dbReference type="InterPro" id="IPR045087">
    <property type="entry name" value="Cu-oxidase_fam"/>
</dbReference>
<dbReference type="InterPro" id="IPR001117">
    <property type="entry name" value="Cu-oxidase_2nd"/>
</dbReference>
<dbReference type="EMBL" id="MCFD01000006">
    <property type="protein sequence ID" value="ORX70055.1"/>
    <property type="molecule type" value="Genomic_DNA"/>
</dbReference>
<evidence type="ECO:0000256" key="3">
    <source>
        <dbReference type="ARBA" id="ARBA00023002"/>
    </source>
</evidence>
<protein>
    <recommendedName>
        <fullName evidence="11">Cupredoxin</fullName>
    </recommendedName>
</protein>
<keyword evidence="5" id="KW-0732">Signal</keyword>
<sequence>MRQIALVICFVLLHSVFAARVVLNWDITEVHMDRVGSGVRRSIGVNNSAVIPPILATLNDMLVINVKNSLDEGTSLHIHGYIYNGTSYFDGAQMVCGCSIAPKSTFTYEIPMEQAGTFWIHGHSNHHNVEGLRAPLVVQSPVDPYSGRKELLVAFEDWFAAPVAMRANATFAKLNPKATDFPDGIINGADARQAGKLRLAPGQEYRLRLVNMASAMWFDFAIDGHDMLVIEVDGVLTEAAPVRSVQLAPAQRVSVLIRAKPTAAWNYRYRVKMYSLPECANTRYYSGRVEYAAIAPVFTGPSANAPEFSDIHLVPLIREPLIVPERSVRLEVGAGMFSNGLTMHFINNVTYALPKVPSLYTALTTGTLARDPRVYGPQSNALVLRSFERIELYMVNYGPLAHPMHLHGHAFQVVEYGFTNGTRAVERPRSPWPMRRDTVTLGPFQYVAIRFQADNPGMWVLHCHNDRDHYGGMSMLIAEAPEVLQLTPDMPPSISNQCTSQGIKIAGNAAGNDGLDMRGLPPAPVLIHPVSH</sequence>
<feature type="signal peptide" evidence="5">
    <location>
        <begin position="1"/>
        <end position="18"/>
    </location>
</feature>
<dbReference type="InterPro" id="IPR011707">
    <property type="entry name" value="Cu-oxidase-like_N"/>
</dbReference>
<gene>
    <name evidence="9" type="ORF">DL89DRAFT_151448</name>
</gene>
<dbReference type="Pfam" id="PF07732">
    <property type="entry name" value="Cu-oxidase_3"/>
    <property type="match status" value="1"/>
</dbReference>
<dbReference type="Proteomes" id="UP000193922">
    <property type="component" value="Unassembled WGS sequence"/>
</dbReference>
<keyword evidence="3" id="KW-0560">Oxidoreductase</keyword>
<dbReference type="STRING" id="61395.A0A1Y1W9I8"/>
<dbReference type="GeneID" id="63800190"/>
<dbReference type="AlphaFoldDB" id="A0A1Y1W9I8"/>
<dbReference type="PROSITE" id="PS00079">
    <property type="entry name" value="MULTICOPPER_OXIDASE1"/>
    <property type="match status" value="1"/>
</dbReference>
<dbReference type="SUPFAM" id="SSF49503">
    <property type="entry name" value="Cupredoxins"/>
    <property type="match status" value="3"/>
</dbReference>
<feature type="domain" description="Plastocyanin-like" evidence="7">
    <location>
        <begin position="354"/>
        <end position="481"/>
    </location>
</feature>
<dbReference type="PANTHER" id="PTHR11709:SF361">
    <property type="entry name" value="IRON TRANSPORT MULTICOPPER OXIDASE FET3"/>
    <property type="match status" value="1"/>
</dbReference>
<evidence type="ECO:0000259" key="8">
    <source>
        <dbReference type="Pfam" id="PF07732"/>
    </source>
</evidence>
<dbReference type="OrthoDB" id="2121828at2759"/>
<dbReference type="Pfam" id="PF07731">
    <property type="entry name" value="Cu-oxidase_2"/>
    <property type="match status" value="1"/>
</dbReference>
<keyword evidence="10" id="KW-1185">Reference proteome</keyword>
<evidence type="ECO:0008006" key="11">
    <source>
        <dbReference type="Google" id="ProtNLM"/>
    </source>
</evidence>
<proteinExistence type="inferred from homology"/>
<comment type="similarity">
    <text evidence="1">Belongs to the multicopper oxidase family.</text>
</comment>
<dbReference type="RefSeq" id="XP_040743693.1">
    <property type="nucleotide sequence ID" value="XM_040883542.1"/>
</dbReference>
<dbReference type="InterPro" id="IPR033138">
    <property type="entry name" value="Cu_oxidase_CS"/>
</dbReference>
<reference evidence="9 10" key="1">
    <citation type="submission" date="2016-07" db="EMBL/GenBank/DDBJ databases">
        <title>Pervasive Adenine N6-methylation of Active Genes in Fungi.</title>
        <authorList>
            <consortium name="DOE Joint Genome Institute"/>
            <person name="Mondo S.J."/>
            <person name="Dannebaum R.O."/>
            <person name="Kuo R.C."/>
            <person name="Labutti K."/>
            <person name="Haridas S."/>
            <person name="Kuo A."/>
            <person name="Salamov A."/>
            <person name="Ahrendt S.R."/>
            <person name="Lipzen A."/>
            <person name="Sullivan W."/>
            <person name="Andreopoulos W.B."/>
            <person name="Clum A."/>
            <person name="Lindquist E."/>
            <person name="Daum C."/>
            <person name="Ramamoorthy G.K."/>
            <person name="Gryganskyi A."/>
            <person name="Culley D."/>
            <person name="Magnuson J.K."/>
            <person name="James T.Y."/>
            <person name="O'Malley M.A."/>
            <person name="Stajich J.E."/>
            <person name="Spatafora J.W."/>
            <person name="Visel A."/>
            <person name="Grigoriev I.V."/>
        </authorList>
    </citation>
    <scope>NUCLEOTIDE SEQUENCE [LARGE SCALE GENOMIC DNA]</scope>
    <source>
        <strain evidence="9 10">ATCC 12442</strain>
    </source>
</reference>
<keyword evidence="2" id="KW-0479">Metal-binding</keyword>
<evidence type="ECO:0000259" key="6">
    <source>
        <dbReference type="Pfam" id="PF00394"/>
    </source>
</evidence>
<accession>A0A1Y1W9I8</accession>
<evidence type="ECO:0000256" key="2">
    <source>
        <dbReference type="ARBA" id="ARBA00022723"/>
    </source>
</evidence>
<dbReference type="PANTHER" id="PTHR11709">
    <property type="entry name" value="MULTI-COPPER OXIDASE"/>
    <property type="match status" value="1"/>
</dbReference>
<name>A0A1Y1W9I8_9FUNG</name>
<evidence type="ECO:0000256" key="5">
    <source>
        <dbReference type="SAM" id="SignalP"/>
    </source>
</evidence>
<feature type="chain" id="PRO_5012801885" description="Cupredoxin" evidence="5">
    <location>
        <begin position="19"/>
        <end position="532"/>
    </location>
</feature>
<dbReference type="InterPro" id="IPR008972">
    <property type="entry name" value="Cupredoxin"/>
</dbReference>
<dbReference type="Gene3D" id="2.60.40.420">
    <property type="entry name" value="Cupredoxins - blue copper proteins"/>
    <property type="match status" value="3"/>
</dbReference>
<evidence type="ECO:0000259" key="7">
    <source>
        <dbReference type="Pfam" id="PF07731"/>
    </source>
</evidence>
<evidence type="ECO:0000313" key="9">
    <source>
        <dbReference type="EMBL" id="ORX70055.1"/>
    </source>
</evidence>
<evidence type="ECO:0000313" key="10">
    <source>
        <dbReference type="Proteomes" id="UP000193922"/>
    </source>
</evidence>